<reference evidence="1 2" key="1">
    <citation type="submission" date="2019-07" db="EMBL/GenBank/DDBJ databases">
        <title>Draft genome sequences of 15 bacterial species constituting the stable defined intestinal microbiota of the GM15 gnotobiotic mouse model.</title>
        <authorList>
            <person name="Elie C."/>
            <person name="Mathieu A."/>
            <person name="Saliou A."/>
            <person name="Darnaud M."/>
            <person name="Leulier F."/>
            <person name="Tamellini A."/>
        </authorList>
    </citation>
    <scope>NUCLEOTIDE SEQUENCE [LARGE SCALE GENOMIC DNA]</scope>
    <source>
        <strain evidence="2">ASF 502</strain>
    </source>
</reference>
<evidence type="ECO:0000313" key="2">
    <source>
        <dbReference type="Proteomes" id="UP000474104"/>
    </source>
</evidence>
<proteinExistence type="predicted"/>
<dbReference type="AlphaFoldDB" id="A0A9X5C9S1"/>
<gene>
    <name evidence="1" type="ORF">FMM80_11420</name>
</gene>
<protein>
    <submittedName>
        <fullName evidence="1">Uncharacterized protein</fullName>
    </submittedName>
</protein>
<comment type="caution">
    <text evidence="1">The sequence shown here is derived from an EMBL/GenBank/DDBJ whole genome shotgun (WGS) entry which is preliminary data.</text>
</comment>
<accession>A0A9X5C9S1</accession>
<sequence>MKKSQNVLISMLEELLSEKDAVEKKRVLADEYGMIMTAELEGRIQIMCNLSENIEERGIRRERLNAIKRMIKANASKEQIISFGYTEEEYKKAESALYANA</sequence>
<organism evidence="1 2">
    <name type="scientific">Schaedlerella arabinosiphila</name>
    <dbReference type="NCBI Taxonomy" id="2044587"/>
    <lineage>
        <taxon>Bacteria</taxon>
        <taxon>Bacillati</taxon>
        <taxon>Bacillota</taxon>
        <taxon>Clostridia</taxon>
        <taxon>Lachnospirales</taxon>
        <taxon>Lachnospiraceae</taxon>
        <taxon>Schaedlerella</taxon>
    </lineage>
</organism>
<evidence type="ECO:0000313" key="1">
    <source>
        <dbReference type="EMBL" id="NDO69258.1"/>
    </source>
</evidence>
<dbReference type="EMBL" id="VIRB01000067">
    <property type="protein sequence ID" value="NDO69258.1"/>
    <property type="molecule type" value="Genomic_DNA"/>
</dbReference>
<name>A0A9X5C9S1_9FIRM</name>
<dbReference type="Proteomes" id="UP000474104">
    <property type="component" value="Unassembled WGS sequence"/>
</dbReference>